<name>A0A1G8IG08_9ACTN</name>
<dbReference type="InterPro" id="IPR003779">
    <property type="entry name" value="CMD-like"/>
</dbReference>
<sequence length="327" mass="34477">MGEMLTKATLPGVLAQVRHVTPVRPAAAQGLVAQVYAQVEREFGMLAPPVILHSPAPQTLAASWAMLRESLLAEGTHSRETKEAVAAEVSRANSCPYCVDVHQATLDALLRTRPAPAGGPARSPELVAVSATFHYLNRMVNVFLGPSPLPPRLPVAARGLMLRLFGLIMRPAAAKPRAPGAAAALLAPAPLPADLAWARDVPHLAGAFAGAAAAIDAAGRRSVPQGVRELVTSCLDGWDGTPPGPSRAWLAEPVSGLPPAQRPAARLALLTAMASYQVDQEVVAEFRRQEPSDLTLVEFTAWASLAAARLAVRRSLSDSHPTPHERT</sequence>
<dbReference type="GO" id="GO:0051920">
    <property type="term" value="F:peroxiredoxin activity"/>
    <property type="evidence" value="ECO:0007669"/>
    <property type="project" value="InterPro"/>
</dbReference>
<dbReference type="InterPro" id="IPR029032">
    <property type="entry name" value="AhpD-like"/>
</dbReference>
<dbReference type="SUPFAM" id="SSF69118">
    <property type="entry name" value="AhpD-like"/>
    <property type="match status" value="1"/>
</dbReference>
<dbReference type="EMBL" id="FNDJ01000004">
    <property type="protein sequence ID" value="SDI17681.1"/>
    <property type="molecule type" value="Genomic_DNA"/>
</dbReference>
<organism evidence="2 3">
    <name type="scientific">Nonomuraea jiangxiensis</name>
    <dbReference type="NCBI Taxonomy" id="633440"/>
    <lineage>
        <taxon>Bacteria</taxon>
        <taxon>Bacillati</taxon>
        <taxon>Actinomycetota</taxon>
        <taxon>Actinomycetes</taxon>
        <taxon>Streptosporangiales</taxon>
        <taxon>Streptosporangiaceae</taxon>
        <taxon>Nonomuraea</taxon>
    </lineage>
</organism>
<feature type="domain" description="Carboxymuconolactone decarboxylase-like" evidence="1">
    <location>
        <begin position="60"/>
        <end position="103"/>
    </location>
</feature>
<evidence type="ECO:0000259" key="1">
    <source>
        <dbReference type="Pfam" id="PF02627"/>
    </source>
</evidence>
<dbReference type="STRING" id="633440.SAMN05421869_104477"/>
<keyword evidence="3" id="KW-1185">Reference proteome</keyword>
<dbReference type="Proteomes" id="UP000199202">
    <property type="component" value="Unassembled WGS sequence"/>
</dbReference>
<dbReference type="Gene3D" id="1.20.1290.10">
    <property type="entry name" value="AhpD-like"/>
    <property type="match status" value="1"/>
</dbReference>
<keyword evidence="2" id="KW-0560">Oxidoreductase</keyword>
<accession>A0A1G8IG08</accession>
<dbReference type="AlphaFoldDB" id="A0A1G8IG08"/>
<evidence type="ECO:0000313" key="2">
    <source>
        <dbReference type="EMBL" id="SDI17681.1"/>
    </source>
</evidence>
<gene>
    <name evidence="2" type="ORF">SAMN05421869_104477</name>
</gene>
<dbReference type="OrthoDB" id="3342615at2"/>
<protein>
    <submittedName>
        <fullName evidence="2">Alkylhydroperoxidase AhpD family core domain-containing protein</fullName>
    </submittedName>
</protein>
<evidence type="ECO:0000313" key="3">
    <source>
        <dbReference type="Proteomes" id="UP000199202"/>
    </source>
</evidence>
<reference evidence="2 3" key="1">
    <citation type="submission" date="2016-10" db="EMBL/GenBank/DDBJ databases">
        <authorList>
            <person name="de Groot N.N."/>
        </authorList>
    </citation>
    <scope>NUCLEOTIDE SEQUENCE [LARGE SCALE GENOMIC DNA]</scope>
    <source>
        <strain evidence="2 3">CGMCC 4.6533</strain>
    </source>
</reference>
<dbReference type="Pfam" id="PF02627">
    <property type="entry name" value="CMD"/>
    <property type="match status" value="1"/>
</dbReference>
<keyword evidence="2" id="KW-0575">Peroxidase</keyword>
<dbReference type="RefSeq" id="WP_090930928.1">
    <property type="nucleotide sequence ID" value="NZ_FNDJ01000004.1"/>
</dbReference>
<proteinExistence type="predicted"/>